<proteinExistence type="predicted"/>
<evidence type="ECO:0000313" key="2">
    <source>
        <dbReference type="Proteomes" id="UP000236319"/>
    </source>
</evidence>
<dbReference type="OrthoDB" id="361288at2759"/>
<organism evidence="1 2">
    <name type="scientific">Babesia ovata</name>
    <dbReference type="NCBI Taxonomy" id="189622"/>
    <lineage>
        <taxon>Eukaryota</taxon>
        <taxon>Sar</taxon>
        <taxon>Alveolata</taxon>
        <taxon>Apicomplexa</taxon>
        <taxon>Aconoidasida</taxon>
        <taxon>Piroplasmida</taxon>
        <taxon>Babesiidae</taxon>
        <taxon>Babesia</taxon>
    </lineage>
</organism>
<comment type="caution">
    <text evidence="1">The sequence shown here is derived from an EMBL/GenBank/DDBJ whole genome shotgun (WGS) entry which is preliminary data.</text>
</comment>
<dbReference type="EMBL" id="BDSA01000002">
    <property type="protein sequence ID" value="GBE60618.1"/>
    <property type="molecule type" value="Genomic_DNA"/>
</dbReference>
<reference evidence="1 2" key="1">
    <citation type="journal article" date="2017" name="BMC Genomics">
        <title>Whole-genome assembly of Babesia ovata and comparative genomics between closely related pathogens.</title>
        <authorList>
            <person name="Yamagishi J."/>
            <person name="Asada M."/>
            <person name="Hakimi H."/>
            <person name="Tanaka T.Q."/>
            <person name="Sugimoto C."/>
            <person name="Kawazu S."/>
        </authorList>
    </citation>
    <scope>NUCLEOTIDE SEQUENCE [LARGE SCALE GENOMIC DNA]</scope>
    <source>
        <strain evidence="1 2">Miyake</strain>
    </source>
</reference>
<dbReference type="RefSeq" id="XP_028866861.1">
    <property type="nucleotide sequence ID" value="XM_029011028.1"/>
</dbReference>
<keyword evidence="2" id="KW-1185">Reference proteome</keyword>
<dbReference type="Proteomes" id="UP000236319">
    <property type="component" value="Unassembled WGS sequence"/>
</dbReference>
<gene>
    <name evidence="1" type="ORF">BOVATA_021110</name>
</gene>
<dbReference type="VEuPathDB" id="PiroplasmaDB:BOVATA_021110"/>
<evidence type="ECO:0000313" key="1">
    <source>
        <dbReference type="EMBL" id="GBE60618.1"/>
    </source>
</evidence>
<sequence length="156" mass="18069">MKPKMRPSEGIVTLYPIKSTGFELIKDVPLVEDKELLNRYGIPMPPRSLHVSLNGVQDTYTLVKHVLRRYEKVLVDTVERATNVKFDKRKTMLIKLSELTWKTCDRRILKSVFKTLYPFTGRSSLLTEKKETPRCSNKTVTISTSINYYGKSTVQR</sequence>
<protein>
    <submittedName>
        <fullName evidence="1">Esterase FE4-like isoform 2, putative</fullName>
    </submittedName>
</protein>
<dbReference type="GeneID" id="39874388"/>
<accession>A0A2H6KC97</accession>
<name>A0A2H6KC97_9APIC</name>
<dbReference type="AlphaFoldDB" id="A0A2H6KC97"/>